<gene>
    <name evidence="1" type="ORF">INT48_009164</name>
</gene>
<sequence>MRPDATISTLVQHEFGYPLGFGETKVGKVSTTKRLVNLDIFRLDVTYCFYTMTEIASLDFASSLFTLHTFASRKNLDLLAAVSNFFGSNCAQDVPNAAAVTTPQEGLEYHIVISEYMSVMAKASKGTLGQPS</sequence>
<accession>A0A8H7W254</accession>
<comment type="caution">
    <text evidence="1">The sequence shown here is derived from an EMBL/GenBank/DDBJ whole genome shotgun (WGS) entry which is preliminary data.</text>
</comment>
<proteinExistence type="predicted"/>
<organism evidence="1 2">
    <name type="scientific">Thamnidium elegans</name>
    <dbReference type="NCBI Taxonomy" id="101142"/>
    <lineage>
        <taxon>Eukaryota</taxon>
        <taxon>Fungi</taxon>
        <taxon>Fungi incertae sedis</taxon>
        <taxon>Mucoromycota</taxon>
        <taxon>Mucoromycotina</taxon>
        <taxon>Mucoromycetes</taxon>
        <taxon>Mucorales</taxon>
        <taxon>Mucorineae</taxon>
        <taxon>Mucoraceae</taxon>
        <taxon>Thamnidium</taxon>
    </lineage>
</organism>
<reference evidence="1" key="1">
    <citation type="submission" date="2021-01" db="EMBL/GenBank/DDBJ databases">
        <title>Metabolic potential, ecology and presence of endohyphal bacteria is reflected in genomic diversity of Mucoromycotina.</title>
        <authorList>
            <person name="Muszewska A."/>
            <person name="Okrasinska A."/>
            <person name="Steczkiewicz K."/>
            <person name="Drgas O."/>
            <person name="Orlowska M."/>
            <person name="Perlinska-Lenart U."/>
            <person name="Aleksandrzak-Piekarczyk T."/>
            <person name="Szatraj K."/>
            <person name="Zielenkiewicz U."/>
            <person name="Pilsyk S."/>
            <person name="Malc E."/>
            <person name="Mieczkowski P."/>
            <person name="Kruszewska J.S."/>
            <person name="Biernat P."/>
            <person name="Pawlowska J."/>
        </authorList>
    </citation>
    <scope>NUCLEOTIDE SEQUENCE</scope>
    <source>
        <strain evidence="1">WA0000018081</strain>
    </source>
</reference>
<name>A0A8H7W254_9FUNG</name>
<protein>
    <submittedName>
        <fullName evidence="1">Uncharacterized protein</fullName>
    </submittedName>
</protein>
<evidence type="ECO:0000313" key="1">
    <source>
        <dbReference type="EMBL" id="KAG2235749.1"/>
    </source>
</evidence>
<dbReference type="EMBL" id="JAEPRE010000028">
    <property type="protein sequence ID" value="KAG2235749.1"/>
    <property type="molecule type" value="Genomic_DNA"/>
</dbReference>
<keyword evidence="2" id="KW-1185">Reference proteome</keyword>
<dbReference type="Proteomes" id="UP000613177">
    <property type="component" value="Unassembled WGS sequence"/>
</dbReference>
<dbReference type="OrthoDB" id="2257229at2759"/>
<evidence type="ECO:0000313" key="2">
    <source>
        <dbReference type="Proteomes" id="UP000613177"/>
    </source>
</evidence>
<dbReference type="AlphaFoldDB" id="A0A8H7W254"/>